<dbReference type="PANTHER" id="PTHR38462">
    <property type="entry name" value="EXONUCLEASE-LIKE PROTEIN"/>
    <property type="match status" value="1"/>
</dbReference>
<dbReference type="PANTHER" id="PTHR38462:SF1">
    <property type="entry name" value="YPRB RIBONUCLEASE H-LIKE DOMAIN-CONTAINING PROTEIN"/>
    <property type="match status" value="1"/>
</dbReference>
<sequence length="278" mass="32704">MPGPESEVALYHFFLNEVGSLKNLVTYNGKAFDWPQVKTRHTFVRDQVPKLPKFGHFDLLHAARRMWKDVLPSCKLSTVEKEVLKFHRVEDTPSYMVPMLYFDFLQDPDPNYLKGVFQHHEWDVLSLMGLYTHLSSMILDWNTSTVSTKEKYEIARWYMALGEKEIAMRQYEQLMHIGTDIGEASLFAYATVLKKEKKWERALGYFSDLVGTRQFTFHAAIECSKLYEHQVKDFEKAIYYCDLALQESNLLKQPLEKQKKTIGELEQRMTRLQQKKAK</sequence>
<keyword evidence="3" id="KW-1185">Reference proteome</keyword>
<dbReference type="Pfam" id="PF13482">
    <property type="entry name" value="RNase_H_2"/>
    <property type="match status" value="1"/>
</dbReference>
<keyword evidence="2" id="KW-0540">Nuclease</keyword>
<evidence type="ECO:0000313" key="3">
    <source>
        <dbReference type="Proteomes" id="UP000018890"/>
    </source>
</evidence>
<dbReference type="InterPro" id="IPR038720">
    <property type="entry name" value="YprB_RNase_H-like_dom"/>
</dbReference>
<gene>
    <name evidence="2" type="ORF">JCM9140_1091</name>
</gene>
<evidence type="ECO:0000259" key="1">
    <source>
        <dbReference type="Pfam" id="PF13482"/>
    </source>
</evidence>
<dbReference type="STRING" id="1236970.JCM9140_1091"/>
<dbReference type="AlphaFoldDB" id="W4Q074"/>
<organism evidence="2 3">
    <name type="scientific">Halalkalibacter wakoensis JCM 9140</name>
    <dbReference type="NCBI Taxonomy" id="1236970"/>
    <lineage>
        <taxon>Bacteria</taxon>
        <taxon>Bacillati</taxon>
        <taxon>Bacillota</taxon>
        <taxon>Bacilli</taxon>
        <taxon>Bacillales</taxon>
        <taxon>Bacillaceae</taxon>
        <taxon>Halalkalibacter</taxon>
    </lineage>
</organism>
<proteinExistence type="predicted"/>
<dbReference type="SUPFAM" id="SSF53098">
    <property type="entry name" value="Ribonuclease H-like"/>
    <property type="match status" value="1"/>
</dbReference>
<accession>W4Q074</accession>
<protein>
    <submittedName>
        <fullName evidence="2">Exonuclease</fullName>
    </submittedName>
</protein>
<dbReference type="Gene3D" id="1.25.40.10">
    <property type="entry name" value="Tetratricopeptide repeat domain"/>
    <property type="match status" value="1"/>
</dbReference>
<dbReference type="EMBL" id="BAUT01000007">
    <property type="protein sequence ID" value="GAE25118.1"/>
    <property type="molecule type" value="Genomic_DNA"/>
</dbReference>
<dbReference type="InterPro" id="IPR011990">
    <property type="entry name" value="TPR-like_helical_dom_sf"/>
</dbReference>
<keyword evidence="2" id="KW-0269">Exonuclease</keyword>
<dbReference type="InterPro" id="IPR012337">
    <property type="entry name" value="RNaseH-like_sf"/>
</dbReference>
<name>W4Q074_9BACI</name>
<feature type="domain" description="YprB ribonuclease H-like" evidence="1">
    <location>
        <begin position="2"/>
        <end position="134"/>
    </location>
</feature>
<dbReference type="GO" id="GO:0004527">
    <property type="term" value="F:exonuclease activity"/>
    <property type="evidence" value="ECO:0007669"/>
    <property type="project" value="UniProtKB-KW"/>
</dbReference>
<comment type="caution">
    <text evidence="2">The sequence shown here is derived from an EMBL/GenBank/DDBJ whole genome shotgun (WGS) entry which is preliminary data.</text>
</comment>
<keyword evidence="2" id="KW-0378">Hydrolase</keyword>
<evidence type="ECO:0000313" key="2">
    <source>
        <dbReference type="EMBL" id="GAE25118.1"/>
    </source>
</evidence>
<dbReference type="SUPFAM" id="SSF48452">
    <property type="entry name" value="TPR-like"/>
    <property type="match status" value="1"/>
</dbReference>
<reference evidence="2" key="1">
    <citation type="journal article" date="2014" name="Genome Announc.">
        <title>Draft Genome Sequences of Three Alkaliphilic Bacillus Strains, Bacillus wakoensis JCM 9140T, Bacillus akibai JCM 9157T, and Bacillus hemicellulosilyticus JCM 9152T.</title>
        <authorList>
            <person name="Yuki M."/>
            <person name="Oshima K."/>
            <person name="Suda W."/>
            <person name="Oshida Y."/>
            <person name="Kitamura K."/>
            <person name="Iida T."/>
            <person name="Hattori M."/>
            <person name="Ohkuma M."/>
        </authorList>
    </citation>
    <scope>NUCLEOTIDE SEQUENCE [LARGE SCALE GENOMIC DNA]</scope>
    <source>
        <strain evidence="2">JCM 9140</strain>
    </source>
</reference>
<dbReference type="Proteomes" id="UP000018890">
    <property type="component" value="Unassembled WGS sequence"/>
</dbReference>